<dbReference type="Gene3D" id="2.60.120.1560">
    <property type="match status" value="1"/>
</dbReference>
<comment type="caution">
    <text evidence="1">The sequence shown here is derived from an EMBL/GenBank/DDBJ whole genome shotgun (WGS) entry which is preliminary data.</text>
</comment>
<name>A0AAN7W403_9SACH</name>
<dbReference type="EMBL" id="JAWIZZ010000040">
    <property type="protein sequence ID" value="KAK5780696.1"/>
    <property type="molecule type" value="Genomic_DNA"/>
</dbReference>
<evidence type="ECO:0000313" key="2">
    <source>
        <dbReference type="Proteomes" id="UP001306508"/>
    </source>
</evidence>
<organism evidence="1 2">
    <name type="scientific">Arxiozyma heterogenica</name>
    <dbReference type="NCBI Taxonomy" id="278026"/>
    <lineage>
        <taxon>Eukaryota</taxon>
        <taxon>Fungi</taxon>
        <taxon>Dikarya</taxon>
        <taxon>Ascomycota</taxon>
        <taxon>Saccharomycotina</taxon>
        <taxon>Saccharomycetes</taxon>
        <taxon>Saccharomycetales</taxon>
        <taxon>Saccharomycetaceae</taxon>
        <taxon>Arxiozyma</taxon>
    </lineage>
</organism>
<dbReference type="AlphaFoldDB" id="A0AAN7W403"/>
<sequence length="276" mass="29436">MEITGYYKALLTGIYTITTKLNDSATILVGAGVAFDCGNQHKNFIAKKFSLTGSGVNKIPGPGLTAYTSITSTKNAALLSLSGATTTSTSLSTSAIHSYNEKVVVVYYVTTQISVAATTTYIPGLLKTTSTVSIYTSYTTDSNGSSSPIDIVVVMTPDVVTTSLRRYYRNSSTISTESLLSYFRMGETEADLSTGTIINTQKTATYEASGSSTENMINIAKVIVTQESLNASPQTTRTSGRLNTVTLSQYEASAPNAAFKWPGFMLELFSILPLII</sequence>
<protein>
    <submittedName>
        <fullName evidence="1">Uncharacterized protein</fullName>
    </submittedName>
</protein>
<keyword evidence="2" id="KW-1185">Reference proteome</keyword>
<accession>A0AAN7W403</accession>
<evidence type="ECO:0000313" key="1">
    <source>
        <dbReference type="EMBL" id="KAK5780696.1"/>
    </source>
</evidence>
<dbReference type="Proteomes" id="UP001306508">
    <property type="component" value="Unassembled WGS sequence"/>
</dbReference>
<proteinExistence type="predicted"/>
<reference evidence="2" key="1">
    <citation type="submission" date="2023-07" db="EMBL/GenBank/DDBJ databases">
        <title>A draft genome of Kazachstania heterogenica Y-27499.</title>
        <authorList>
            <person name="Donic C."/>
            <person name="Kralova J.S."/>
            <person name="Fidel L."/>
            <person name="Ben-Dor S."/>
            <person name="Jung S."/>
        </authorList>
    </citation>
    <scope>NUCLEOTIDE SEQUENCE [LARGE SCALE GENOMIC DNA]</scope>
    <source>
        <strain evidence="2">Y27499</strain>
    </source>
</reference>
<gene>
    <name evidence="1" type="ORF">RI543_001818</name>
</gene>